<keyword evidence="1" id="KW-1185">Reference proteome</keyword>
<dbReference type="Proteomes" id="UP000694888">
    <property type="component" value="Unplaced"/>
</dbReference>
<sequence>MLCRETYQPAPWCREREHKVEVKQCTVWGAGGNKHSTETRPNNYRITYIDEHNTSDPAFCPVEHGALCGMSTGRHGPPDLSCHMAEISLHKDLSGHYSIDGRR</sequence>
<reference evidence="2" key="1">
    <citation type="submission" date="2025-08" db="UniProtKB">
        <authorList>
            <consortium name="RefSeq"/>
        </authorList>
    </citation>
    <scope>IDENTIFICATION</scope>
</reference>
<organism evidence="1 2">
    <name type="scientific">Aplysia californica</name>
    <name type="common">California sea hare</name>
    <dbReference type="NCBI Taxonomy" id="6500"/>
    <lineage>
        <taxon>Eukaryota</taxon>
        <taxon>Metazoa</taxon>
        <taxon>Spiralia</taxon>
        <taxon>Lophotrochozoa</taxon>
        <taxon>Mollusca</taxon>
        <taxon>Gastropoda</taxon>
        <taxon>Heterobranchia</taxon>
        <taxon>Euthyneura</taxon>
        <taxon>Tectipleura</taxon>
        <taxon>Aplysiida</taxon>
        <taxon>Aplysioidea</taxon>
        <taxon>Aplysiidae</taxon>
        <taxon>Aplysia</taxon>
    </lineage>
</organism>
<gene>
    <name evidence="2" type="primary">LOC101857078</name>
</gene>
<accession>A0ABM0JCF8</accession>
<evidence type="ECO:0000313" key="2">
    <source>
        <dbReference type="RefSeq" id="XP_005090507.1"/>
    </source>
</evidence>
<evidence type="ECO:0000313" key="1">
    <source>
        <dbReference type="Proteomes" id="UP000694888"/>
    </source>
</evidence>
<name>A0ABM0JCF8_APLCA</name>
<dbReference type="RefSeq" id="XP_005090507.1">
    <property type="nucleotide sequence ID" value="XM_005090450.3"/>
</dbReference>
<dbReference type="GeneID" id="101857078"/>
<protein>
    <submittedName>
        <fullName evidence="2">Uncharacterized protein LOC101857078</fullName>
    </submittedName>
</protein>
<proteinExistence type="predicted"/>